<protein>
    <submittedName>
        <fullName evidence="5">Leader peptidase</fullName>
    </submittedName>
</protein>
<dbReference type="PANTHER" id="PTHR30487:SF0">
    <property type="entry name" value="PREPILIN LEADER PEPTIDASE_N-METHYLTRANSFERASE-RELATED"/>
    <property type="match status" value="1"/>
</dbReference>
<evidence type="ECO:0000256" key="2">
    <source>
        <dbReference type="RuleBase" id="RU003793"/>
    </source>
</evidence>
<feature type="transmembrane region" description="Helical" evidence="3">
    <location>
        <begin position="82"/>
        <end position="101"/>
    </location>
</feature>
<dbReference type="PANTHER" id="PTHR30487">
    <property type="entry name" value="TYPE 4 PREPILIN-LIKE PROTEINS LEADER PEPTIDE-PROCESSING ENZYME"/>
    <property type="match status" value="1"/>
</dbReference>
<organism evidence="5 6">
    <name type="scientific">Halalkalibacter hemicellulosilyticusJCM 9152</name>
    <dbReference type="NCBI Taxonomy" id="1236971"/>
    <lineage>
        <taxon>Bacteria</taxon>
        <taxon>Bacillati</taxon>
        <taxon>Bacillota</taxon>
        <taxon>Bacilli</taxon>
        <taxon>Bacillales</taxon>
        <taxon>Bacillaceae</taxon>
        <taxon>Halalkalibacter</taxon>
    </lineage>
</organism>
<proteinExistence type="inferred from homology"/>
<feature type="transmembrane region" description="Helical" evidence="3">
    <location>
        <begin position="7"/>
        <end position="27"/>
    </location>
</feature>
<keyword evidence="3" id="KW-1133">Transmembrane helix</keyword>
<dbReference type="STRING" id="1236971.JCM9152_1608"/>
<dbReference type="GO" id="GO:0005886">
    <property type="term" value="C:plasma membrane"/>
    <property type="evidence" value="ECO:0007669"/>
    <property type="project" value="TreeGrafter"/>
</dbReference>
<evidence type="ECO:0000259" key="4">
    <source>
        <dbReference type="Pfam" id="PF01478"/>
    </source>
</evidence>
<evidence type="ECO:0000256" key="1">
    <source>
        <dbReference type="ARBA" id="ARBA00005801"/>
    </source>
</evidence>
<reference evidence="5" key="1">
    <citation type="journal article" date="2014" name="Genome Announc.">
        <title>Draft Genome Sequences of Three Alkaliphilic Bacillus Strains, Bacillus wakoensis JCM 9140T, Bacillus akibai JCM 9157T, and Bacillus hemicellulosilyticus JCM 9152T.</title>
        <authorList>
            <person name="Yuki M."/>
            <person name="Oshima K."/>
            <person name="Suda W."/>
            <person name="Oshida Y."/>
            <person name="Kitamura K."/>
            <person name="Iida T."/>
            <person name="Hattori M."/>
            <person name="Ohkuma M."/>
        </authorList>
    </citation>
    <scope>NUCLEOTIDE SEQUENCE [LARGE SCALE GENOMIC DNA]</scope>
    <source>
        <strain evidence="5">JCM 9152</strain>
    </source>
</reference>
<keyword evidence="6" id="KW-1185">Reference proteome</keyword>
<sequence>MQATYIPLYPIIEGLTGLLFVFAYWYFHLTPEFFVALLFISLLMIVVVSDMSYMIIPDQVLLFFFPLFIIVRYTIAPLTSVWSPLLGGIIGFLLLWSIAIASRGGMGGGDVKLFGVIGIVLGWQQVLVAFFFSCLIGAIIGIIGMLIGKVEKGQPFPFGPFIVTGTILAYFYGSSLLDWYINHWIVRLALYL</sequence>
<feature type="transmembrane region" description="Helical" evidence="3">
    <location>
        <begin position="158"/>
        <end position="181"/>
    </location>
</feature>
<dbReference type="GO" id="GO:0006465">
    <property type="term" value="P:signal peptide processing"/>
    <property type="evidence" value="ECO:0007669"/>
    <property type="project" value="TreeGrafter"/>
</dbReference>
<comment type="similarity">
    <text evidence="1 2">Belongs to the peptidase A24 family.</text>
</comment>
<feature type="transmembrane region" description="Helical" evidence="3">
    <location>
        <begin position="60"/>
        <end position="76"/>
    </location>
</feature>
<dbReference type="InterPro" id="IPR050882">
    <property type="entry name" value="Prepilin_peptidase/N-MTase"/>
</dbReference>
<keyword evidence="3" id="KW-0472">Membrane</keyword>
<evidence type="ECO:0000256" key="3">
    <source>
        <dbReference type="SAM" id="Phobius"/>
    </source>
</evidence>
<dbReference type="AlphaFoldDB" id="W4QDS8"/>
<evidence type="ECO:0000313" key="6">
    <source>
        <dbReference type="Proteomes" id="UP000018895"/>
    </source>
</evidence>
<dbReference type="EMBL" id="BAUU01000009">
    <property type="protein sequence ID" value="GAE30210.1"/>
    <property type="molecule type" value="Genomic_DNA"/>
</dbReference>
<name>W4QDS8_9BACI</name>
<dbReference type="Gene3D" id="1.20.120.1220">
    <property type="match status" value="1"/>
</dbReference>
<feature type="transmembrane region" description="Helical" evidence="3">
    <location>
        <begin position="33"/>
        <end position="53"/>
    </location>
</feature>
<evidence type="ECO:0000313" key="5">
    <source>
        <dbReference type="EMBL" id="GAE30210.1"/>
    </source>
</evidence>
<gene>
    <name evidence="5" type="ORF">JCM9152_1608</name>
</gene>
<dbReference type="GO" id="GO:0004190">
    <property type="term" value="F:aspartic-type endopeptidase activity"/>
    <property type="evidence" value="ECO:0007669"/>
    <property type="project" value="InterPro"/>
</dbReference>
<accession>W4QDS8</accession>
<dbReference type="PRINTS" id="PR00864">
    <property type="entry name" value="PREPILNPTASE"/>
</dbReference>
<feature type="transmembrane region" description="Helical" evidence="3">
    <location>
        <begin position="113"/>
        <end position="146"/>
    </location>
</feature>
<feature type="domain" description="Prepilin type IV endopeptidase peptidase" evidence="4">
    <location>
        <begin position="37"/>
        <end position="142"/>
    </location>
</feature>
<dbReference type="InterPro" id="IPR000045">
    <property type="entry name" value="Prepilin_IV_endopep_pep"/>
</dbReference>
<keyword evidence="3" id="KW-0812">Transmembrane</keyword>
<dbReference type="RefSeq" id="WP_369384536.1">
    <property type="nucleotide sequence ID" value="NZ_BAUU01000009.1"/>
</dbReference>
<dbReference type="Pfam" id="PF01478">
    <property type="entry name" value="Peptidase_A24"/>
    <property type="match status" value="1"/>
</dbReference>
<dbReference type="Proteomes" id="UP000018895">
    <property type="component" value="Unassembled WGS sequence"/>
</dbReference>
<comment type="caution">
    <text evidence="5">The sequence shown here is derived from an EMBL/GenBank/DDBJ whole genome shotgun (WGS) entry which is preliminary data.</text>
</comment>
<dbReference type="InterPro" id="IPR014032">
    <property type="entry name" value="Peptidase_A24A_bac"/>
</dbReference>